<comment type="cofactor">
    <cofactor evidence="1">
        <name>L-ascorbate</name>
        <dbReference type="ChEBI" id="CHEBI:38290"/>
    </cofactor>
</comment>
<keyword evidence="13" id="KW-0472">Membrane</keyword>
<dbReference type="InterPro" id="IPR005123">
    <property type="entry name" value="Oxoglu/Fe-dep_dioxygenase_dom"/>
</dbReference>
<proteinExistence type="inferred from homology"/>
<dbReference type="Gene3D" id="2.60.120.620">
    <property type="entry name" value="q2cbj1_9rhob like domain"/>
    <property type="match status" value="1"/>
</dbReference>
<dbReference type="InterPro" id="IPR045054">
    <property type="entry name" value="P4HA-like"/>
</dbReference>
<evidence type="ECO:0000256" key="6">
    <source>
        <dbReference type="ARBA" id="ARBA00022723"/>
    </source>
</evidence>
<evidence type="ECO:0000256" key="9">
    <source>
        <dbReference type="ARBA" id="ARBA00022968"/>
    </source>
</evidence>
<feature type="signal peptide" evidence="16">
    <location>
        <begin position="1"/>
        <end position="23"/>
    </location>
</feature>
<comment type="similarity">
    <text evidence="3">Belongs to the P4HA family.</text>
</comment>
<comment type="catalytic activity">
    <reaction evidence="15">
        <text>L-prolyl-[collagen] + 2-oxoglutarate + O2 = trans-4-hydroxy-L-prolyl-[collagen] + succinate + CO2</text>
        <dbReference type="Rhea" id="RHEA:18945"/>
        <dbReference type="Rhea" id="RHEA-COMP:11676"/>
        <dbReference type="Rhea" id="RHEA-COMP:11680"/>
        <dbReference type="ChEBI" id="CHEBI:15379"/>
        <dbReference type="ChEBI" id="CHEBI:16526"/>
        <dbReference type="ChEBI" id="CHEBI:16810"/>
        <dbReference type="ChEBI" id="CHEBI:30031"/>
        <dbReference type="ChEBI" id="CHEBI:50342"/>
        <dbReference type="ChEBI" id="CHEBI:61965"/>
        <dbReference type="EC" id="1.14.11.2"/>
    </reaction>
</comment>
<accession>A0AAW1WLA7</accession>
<evidence type="ECO:0000256" key="2">
    <source>
        <dbReference type="ARBA" id="ARBA00004648"/>
    </source>
</evidence>
<keyword evidence="5" id="KW-0812">Transmembrane</keyword>
<evidence type="ECO:0000256" key="16">
    <source>
        <dbReference type="SAM" id="SignalP"/>
    </source>
</evidence>
<dbReference type="GO" id="GO:0031418">
    <property type="term" value="F:L-ascorbic acid binding"/>
    <property type="evidence" value="ECO:0007669"/>
    <property type="project" value="InterPro"/>
</dbReference>
<dbReference type="InterPro" id="IPR003582">
    <property type="entry name" value="ShKT_dom"/>
</dbReference>
<evidence type="ECO:0000256" key="13">
    <source>
        <dbReference type="ARBA" id="ARBA00023136"/>
    </source>
</evidence>
<dbReference type="SMART" id="SM00702">
    <property type="entry name" value="P4Hc"/>
    <property type="match status" value="1"/>
</dbReference>
<dbReference type="Proteomes" id="UP001457282">
    <property type="component" value="Unassembled WGS sequence"/>
</dbReference>
<dbReference type="EMBL" id="JBEDUW010000006">
    <property type="protein sequence ID" value="KAK9925167.1"/>
    <property type="molecule type" value="Genomic_DNA"/>
</dbReference>
<dbReference type="PROSITE" id="PS51670">
    <property type="entry name" value="SHKT"/>
    <property type="match status" value="1"/>
</dbReference>
<evidence type="ECO:0000256" key="7">
    <source>
        <dbReference type="ARBA" id="ARBA00022824"/>
    </source>
</evidence>
<dbReference type="PANTHER" id="PTHR10869">
    <property type="entry name" value="PROLYL 4-HYDROXYLASE ALPHA SUBUNIT"/>
    <property type="match status" value="1"/>
</dbReference>
<keyword evidence="16" id="KW-0732">Signal</keyword>
<reference evidence="19 20" key="1">
    <citation type="journal article" date="2023" name="G3 (Bethesda)">
        <title>A chromosome-length genome assembly and annotation of blackberry (Rubus argutus, cv. 'Hillquist').</title>
        <authorList>
            <person name="Bruna T."/>
            <person name="Aryal R."/>
            <person name="Dudchenko O."/>
            <person name="Sargent D.J."/>
            <person name="Mead D."/>
            <person name="Buti M."/>
            <person name="Cavallini A."/>
            <person name="Hytonen T."/>
            <person name="Andres J."/>
            <person name="Pham M."/>
            <person name="Weisz D."/>
            <person name="Mascagni F."/>
            <person name="Usai G."/>
            <person name="Natali L."/>
            <person name="Bassil N."/>
            <person name="Fernandez G.E."/>
            <person name="Lomsadze A."/>
            <person name="Armour M."/>
            <person name="Olukolu B."/>
            <person name="Poorten T."/>
            <person name="Britton C."/>
            <person name="Davik J."/>
            <person name="Ashrafi H."/>
            <person name="Aiden E.L."/>
            <person name="Borodovsky M."/>
            <person name="Worthington M."/>
        </authorList>
    </citation>
    <scope>NUCLEOTIDE SEQUENCE [LARGE SCALE GENOMIC DNA]</scope>
    <source>
        <strain evidence="19">PI 553951</strain>
    </source>
</reference>
<organism evidence="19 20">
    <name type="scientific">Rubus argutus</name>
    <name type="common">Southern blackberry</name>
    <dbReference type="NCBI Taxonomy" id="59490"/>
    <lineage>
        <taxon>Eukaryota</taxon>
        <taxon>Viridiplantae</taxon>
        <taxon>Streptophyta</taxon>
        <taxon>Embryophyta</taxon>
        <taxon>Tracheophyta</taxon>
        <taxon>Spermatophyta</taxon>
        <taxon>Magnoliopsida</taxon>
        <taxon>eudicotyledons</taxon>
        <taxon>Gunneridae</taxon>
        <taxon>Pentapetalae</taxon>
        <taxon>rosids</taxon>
        <taxon>fabids</taxon>
        <taxon>Rosales</taxon>
        <taxon>Rosaceae</taxon>
        <taxon>Rosoideae</taxon>
        <taxon>Rosoideae incertae sedis</taxon>
        <taxon>Rubus</taxon>
    </lineage>
</organism>
<dbReference type="Pfam" id="PF13640">
    <property type="entry name" value="2OG-FeII_Oxy_3"/>
    <property type="match status" value="1"/>
</dbReference>
<evidence type="ECO:0000256" key="8">
    <source>
        <dbReference type="ARBA" id="ARBA00022964"/>
    </source>
</evidence>
<evidence type="ECO:0000256" key="5">
    <source>
        <dbReference type="ARBA" id="ARBA00022692"/>
    </source>
</evidence>
<dbReference type="InterPro" id="IPR044862">
    <property type="entry name" value="Pro_4_hyd_alph_FE2OG_OXY"/>
</dbReference>
<evidence type="ECO:0000313" key="20">
    <source>
        <dbReference type="Proteomes" id="UP001457282"/>
    </source>
</evidence>
<dbReference type="SMART" id="SM00254">
    <property type="entry name" value="ShKT"/>
    <property type="match status" value="1"/>
</dbReference>
<dbReference type="EC" id="1.14.11.2" evidence="4"/>
<evidence type="ECO:0000313" key="19">
    <source>
        <dbReference type="EMBL" id="KAK9925167.1"/>
    </source>
</evidence>
<evidence type="ECO:0000256" key="14">
    <source>
        <dbReference type="ARBA" id="ARBA00023180"/>
    </source>
</evidence>
<evidence type="ECO:0000256" key="15">
    <source>
        <dbReference type="ARBA" id="ARBA00049169"/>
    </source>
</evidence>
<dbReference type="PANTHER" id="PTHR10869:SF238">
    <property type="entry name" value="PROLYL 4-HYDROXYLASE 6-RELATED"/>
    <property type="match status" value="1"/>
</dbReference>
<dbReference type="GO" id="GO:0005789">
    <property type="term" value="C:endoplasmic reticulum membrane"/>
    <property type="evidence" value="ECO:0007669"/>
    <property type="project" value="UniProtKB-SubCell"/>
</dbReference>
<keyword evidence="20" id="KW-1185">Reference proteome</keyword>
<keyword evidence="9" id="KW-0735">Signal-anchor</keyword>
<dbReference type="PROSITE" id="PS51471">
    <property type="entry name" value="FE2OG_OXY"/>
    <property type="match status" value="1"/>
</dbReference>
<evidence type="ECO:0000256" key="10">
    <source>
        <dbReference type="ARBA" id="ARBA00022989"/>
    </source>
</evidence>
<dbReference type="GO" id="GO:0004656">
    <property type="term" value="F:procollagen-proline 4-dioxygenase activity"/>
    <property type="evidence" value="ECO:0007669"/>
    <property type="project" value="UniProtKB-EC"/>
</dbReference>
<keyword evidence="11" id="KW-0560">Oxidoreductase</keyword>
<comment type="subcellular location">
    <subcellularLocation>
        <location evidence="2">Endoplasmic reticulum membrane</location>
        <topology evidence="2">Single-pass type II membrane protein</topology>
    </subcellularLocation>
</comment>
<protein>
    <recommendedName>
        <fullName evidence="4">procollagen-proline 4-dioxygenase</fullName>
        <ecNumber evidence="4">1.14.11.2</ecNumber>
    </recommendedName>
</protein>
<evidence type="ECO:0000256" key="11">
    <source>
        <dbReference type="ARBA" id="ARBA00023002"/>
    </source>
</evidence>
<gene>
    <name evidence="19" type="ORF">M0R45_033502</name>
</gene>
<evidence type="ECO:0000256" key="4">
    <source>
        <dbReference type="ARBA" id="ARBA00012269"/>
    </source>
</evidence>
<dbReference type="AlphaFoldDB" id="A0AAW1WLA7"/>
<evidence type="ECO:0000256" key="12">
    <source>
        <dbReference type="ARBA" id="ARBA00023004"/>
    </source>
</evidence>
<feature type="domain" description="Fe2OG dioxygenase" evidence="17">
    <location>
        <begin position="140"/>
        <end position="262"/>
    </location>
</feature>
<keyword evidence="8" id="KW-0223">Dioxygenase</keyword>
<keyword evidence="6" id="KW-0479">Metal-binding</keyword>
<keyword evidence="10" id="KW-1133">Transmembrane helix</keyword>
<feature type="domain" description="ShKT" evidence="18">
    <location>
        <begin position="277"/>
        <end position="317"/>
    </location>
</feature>
<evidence type="ECO:0000256" key="3">
    <source>
        <dbReference type="ARBA" id="ARBA00006511"/>
    </source>
</evidence>
<name>A0AAW1WLA7_RUBAR</name>
<dbReference type="FunFam" id="2.60.120.620:FF:000002">
    <property type="entry name" value="Prolyl 4-hydroxylase 4"/>
    <property type="match status" value="1"/>
</dbReference>
<evidence type="ECO:0000256" key="1">
    <source>
        <dbReference type="ARBA" id="ARBA00001961"/>
    </source>
</evidence>
<feature type="chain" id="PRO_5043407863" description="procollagen-proline 4-dioxygenase" evidence="16">
    <location>
        <begin position="24"/>
        <end position="319"/>
    </location>
</feature>
<keyword evidence="12" id="KW-0408">Iron</keyword>
<keyword evidence="14" id="KW-0325">Glycoprotein</keyword>
<evidence type="ECO:0000259" key="17">
    <source>
        <dbReference type="PROSITE" id="PS51471"/>
    </source>
</evidence>
<comment type="caution">
    <text evidence="19">The sequence shown here is derived from an EMBL/GenBank/DDBJ whole genome shotgun (WGS) entry which is preliminary data.</text>
</comment>
<evidence type="ECO:0000259" key="18">
    <source>
        <dbReference type="PROSITE" id="PS51670"/>
    </source>
</evidence>
<keyword evidence="7" id="KW-0256">Endoplasmic reticulum</keyword>
<dbReference type="InterPro" id="IPR006620">
    <property type="entry name" value="Pro_4_hyd_alph"/>
</dbReference>
<dbReference type="GO" id="GO:0005506">
    <property type="term" value="F:iron ion binding"/>
    <property type="evidence" value="ECO:0007669"/>
    <property type="project" value="InterPro"/>
</dbReference>
<sequence length="319" mass="35679">MDSRCFLALSLCFFCLFPHVSHSRVRIPNLIDHKQTVGSVLRLKRGPSSATFDPTRVTQLSWSPRAFLYKGFLSEEECDHLITLAKDKLEVSMVADNDSGKSIKSEVRTSSGMFLQKAQDEIISNIESRIAAWTFLPIENGEAMQILHYEHGQKYEPHYDYFHDKANQELGGHRVATVLIYLSNVEKGGETVFPHAQVKTVQPKDDVLSDCAKNGYSVKPFKGDALLFFSLLPNATTDPSSLHGSCPVIEGEKWSATKWIHVRSFEKSIKQVASRECTDQNVNCSTWAKAGECEKNPTYMVGTEDLPGFCRNSCKACSS</sequence>